<dbReference type="InterPro" id="IPR051212">
    <property type="entry name" value="Type-I_RE_S_subunit"/>
</dbReference>
<evidence type="ECO:0000256" key="1">
    <source>
        <dbReference type="ARBA" id="ARBA00010923"/>
    </source>
</evidence>
<comment type="similarity">
    <text evidence="1">Belongs to the type-I restriction system S methylase family.</text>
</comment>
<dbReference type="PANTHER" id="PTHR43140:SF1">
    <property type="entry name" value="TYPE I RESTRICTION ENZYME ECOKI SPECIFICITY SUBUNIT"/>
    <property type="match status" value="1"/>
</dbReference>
<dbReference type="SUPFAM" id="SSF116734">
    <property type="entry name" value="DNA methylase specificity domain"/>
    <property type="match status" value="1"/>
</dbReference>
<evidence type="ECO:0000256" key="2">
    <source>
        <dbReference type="ARBA" id="ARBA00022747"/>
    </source>
</evidence>
<dbReference type="EMBL" id="AP024480">
    <property type="protein sequence ID" value="BCS81646.1"/>
    <property type="molecule type" value="Genomic_DNA"/>
</dbReference>
<gene>
    <name evidence="6" type="ORF">CaldiYA01_16060</name>
</gene>
<dbReference type="PANTHER" id="PTHR43140">
    <property type="entry name" value="TYPE-1 RESTRICTION ENZYME ECOKI SPECIFICITY PROTEIN"/>
    <property type="match status" value="1"/>
</dbReference>
<keyword evidence="7" id="KW-1185">Reference proteome</keyword>
<evidence type="ECO:0000256" key="3">
    <source>
        <dbReference type="ARBA" id="ARBA00023125"/>
    </source>
</evidence>
<protein>
    <recommendedName>
        <fullName evidence="5">Type I restriction modification DNA specificity domain-containing protein</fullName>
    </recommendedName>
</protein>
<name>A0ABN6E834_9FIRM</name>
<dbReference type="Pfam" id="PF01420">
    <property type="entry name" value="Methylase_S"/>
    <property type="match status" value="1"/>
</dbReference>
<evidence type="ECO:0000256" key="4">
    <source>
        <dbReference type="ARBA" id="ARBA00038652"/>
    </source>
</evidence>
<dbReference type="InterPro" id="IPR044946">
    <property type="entry name" value="Restrct_endonuc_typeI_TRD_sf"/>
</dbReference>
<evidence type="ECO:0000259" key="5">
    <source>
        <dbReference type="Pfam" id="PF01420"/>
    </source>
</evidence>
<dbReference type="InterPro" id="IPR000055">
    <property type="entry name" value="Restrct_endonuc_typeI_TRD"/>
</dbReference>
<evidence type="ECO:0000313" key="6">
    <source>
        <dbReference type="EMBL" id="BCS81646.1"/>
    </source>
</evidence>
<reference evidence="6 7" key="1">
    <citation type="submission" date="2021-02" db="EMBL/GenBank/DDBJ databases">
        <title>Nitrogen-fixing ability and nitrogen fixation related genes of thermophilic fermentative bacteria in the genus Caldicellulosiruptor.</title>
        <authorList>
            <person name="Chen Y."/>
            <person name="Nishihara A."/>
            <person name="Haruta S."/>
        </authorList>
    </citation>
    <scope>NUCLEOTIDE SEQUENCE [LARGE SCALE GENOMIC DNA]</scope>
    <source>
        <strain evidence="6 7">YA01</strain>
    </source>
</reference>
<organism evidence="6 7">
    <name type="scientific">Caldicellulosiruptor diazotrophicus</name>
    <dbReference type="NCBI Taxonomy" id="2806205"/>
    <lineage>
        <taxon>Bacteria</taxon>
        <taxon>Bacillati</taxon>
        <taxon>Bacillota</taxon>
        <taxon>Bacillota incertae sedis</taxon>
        <taxon>Caldicellulosiruptorales</taxon>
        <taxon>Caldicellulosiruptoraceae</taxon>
        <taxon>Caldicellulosiruptor</taxon>
    </lineage>
</organism>
<accession>A0ABN6E834</accession>
<proteinExistence type="inferred from homology"/>
<dbReference type="Proteomes" id="UP000663623">
    <property type="component" value="Chromosome"/>
</dbReference>
<comment type="subunit">
    <text evidence="4">The methyltransferase is composed of M and S polypeptides.</text>
</comment>
<dbReference type="Gene3D" id="3.90.220.20">
    <property type="entry name" value="DNA methylase specificity domains"/>
    <property type="match status" value="1"/>
</dbReference>
<sequence length="114" mass="12672">MLKQQEELRMDKTKCIPKNWGVAKLGEICEITMGQSPPSESYNMEGKGMPFLQGKQEFGSNHPVNVKYTTKPLKIAFENSILISVRAPVGDVNIADKTYCIGRGLASLRAKKEL</sequence>
<keyword evidence="2" id="KW-0680">Restriction system</keyword>
<evidence type="ECO:0000313" key="7">
    <source>
        <dbReference type="Proteomes" id="UP000663623"/>
    </source>
</evidence>
<feature type="domain" description="Type I restriction modification DNA specificity" evidence="5">
    <location>
        <begin position="17"/>
        <end position="112"/>
    </location>
</feature>
<keyword evidence="3" id="KW-0238">DNA-binding</keyword>